<dbReference type="RefSeq" id="WP_237091018.1">
    <property type="nucleotide sequence ID" value="NZ_CP116766.1"/>
</dbReference>
<dbReference type="Pfam" id="PF03328">
    <property type="entry name" value="HpcH_HpaI"/>
    <property type="match status" value="1"/>
</dbReference>
<dbReference type="GO" id="GO:0016829">
    <property type="term" value="F:lyase activity"/>
    <property type="evidence" value="ECO:0007669"/>
    <property type="project" value="UniProtKB-KW"/>
</dbReference>
<dbReference type="Gene3D" id="3.20.20.60">
    <property type="entry name" value="Phosphoenolpyruvate-binding domains"/>
    <property type="match status" value="1"/>
</dbReference>
<keyword evidence="6" id="KW-1185">Reference proteome</keyword>
<dbReference type="InterPro" id="IPR015813">
    <property type="entry name" value="Pyrv/PenolPyrv_kinase-like_dom"/>
</dbReference>
<dbReference type="InterPro" id="IPR040442">
    <property type="entry name" value="Pyrv_kinase-like_dom_sf"/>
</dbReference>
<evidence type="ECO:0000313" key="5">
    <source>
        <dbReference type="EMBL" id="WCL71725.1"/>
    </source>
</evidence>
<evidence type="ECO:0000256" key="3">
    <source>
        <dbReference type="ARBA" id="ARBA00022842"/>
    </source>
</evidence>
<comment type="cofactor">
    <cofactor evidence="1">
        <name>Mg(2+)</name>
        <dbReference type="ChEBI" id="CHEBI:18420"/>
    </cofactor>
</comment>
<evidence type="ECO:0000259" key="4">
    <source>
        <dbReference type="Pfam" id="PF03328"/>
    </source>
</evidence>
<evidence type="ECO:0000256" key="2">
    <source>
        <dbReference type="ARBA" id="ARBA00022723"/>
    </source>
</evidence>
<proteinExistence type="predicted"/>
<reference evidence="5 6" key="1">
    <citation type="submission" date="2023-01" db="EMBL/GenBank/DDBJ databases">
        <authorList>
            <person name="Yang C."/>
        </authorList>
    </citation>
    <scope>NUCLEOTIDE SEQUENCE [LARGE SCALE GENOMIC DNA]</scope>
    <source>
        <strain evidence="5 6">ZJ106</strain>
    </source>
</reference>
<dbReference type="PANTHER" id="PTHR32308:SF10">
    <property type="entry name" value="CITRATE LYASE SUBUNIT BETA"/>
    <property type="match status" value="1"/>
</dbReference>
<dbReference type="Proteomes" id="UP001221268">
    <property type="component" value="Chromosome"/>
</dbReference>
<keyword evidence="3" id="KW-0460">Magnesium</keyword>
<name>A0ABY7RKV8_9NEIS</name>
<dbReference type="InterPro" id="IPR011206">
    <property type="entry name" value="Citrate_lyase_beta/mcl1/mcl2"/>
</dbReference>
<dbReference type="EMBL" id="CP116766">
    <property type="protein sequence ID" value="WCL71725.1"/>
    <property type="molecule type" value="Genomic_DNA"/>
</dbReference>
<organism evidence="5 6">
    <name type="scientific">Neisseria lisongii</name>
    <dbReference type="NCBI Taxonomy" id="2912188"/>
    <lineage>
        <taxon>Bacteria</taxon>
        <taxon>Pseudomonadati</taxon>
        <taxon>Pseudomonadota</taxon>
        <taxon>Betaproteobacteria</taxon>
        <taxon>Neisseriales</taxon>
        <taxon>Neisseriaceae</taxon>
        <taxon>Neisseria</taxon>
    </lineage>
</organism>
<evidence type="ECO:0000313" key="6">
    <source>
        <dbReference type="Proteomes" id="UP001221268"/>
    </source>
</evidence>
<evidence type="ECO:0000256" key="1">
    <source>
        <dbReference type="ARBA" id="ARBA00001946"/>
    </source>
</evidence>
<feature type="domain" description="HpcH/HpaI aldolase/citrate lyase" evidence="4">
    <location>
        <begin position="6"/>
        <end position="214"/>
    </location>
</feature>
<dbReference type="PIRSF" id="PIRSF015582">
    <property type="entry name" value="Cit_lyase_B"/>
    <property type="match status" value="1"/>
</dbReference>
<dbReference type="InterPro" id="IPR005000">
    <property type="entry name" value="Aldolase/citrate-lyase_domain"/>
</dbReference>
<dbReference type="SUPFAM" id="SSF51621">
    <property type="entry name" value="Phosphoenolpyruvate/pyruvate domain"/>
    <property type="match status" value="1"/>
</dbReference>
<keyword evidence="5" id="KW-0456">Lyase</keyword>
<gene>
    <name evidence="5" type="ORF">PJU73_00930</name>
</gene>
<keyword evidence="2" id="KW-0479">Metal-binding</keyword>
<sequence length="272" mass="29510">MSRPTKIFLFVPATRPERFDKAFASGADDIIIDWEDTVAAADKAAARTHTSAYARSSNAPSFWLRLNAARSPHHADDLRAAAEIPNLKGVILGKTETAAEIESVYQALGKPVIADIESAQGMAAVAELAQAKGTFALTYGCLDLANDLGIRYGSPAAAAFFDRLRSDLLLHSRINRLHPPLETTLPDFQNPDIMHRHTRHWHDMGFGGVLCIHPKQVAATQTALAPTEATLAFAQEVVQQAEHSGAAVFQVNGQMVDEPVIAWAKQVLAENR</sequence>
<accession>A0ABY7RKV8</accession>
<protein>
    <submittedName>
        <fullName evidence="5">CoA ester lyase</fullName>
    </submittedName>
</protein>
<dbReference type="PANTHER" id="PTHR32308">
    <property type="entry name" value="LYASE BETA SUBUNIT, PUTATIVE (AFU_ORTHOLOGUE AFUA_4G13030)-RELATED"/>
    <property type="match status" value="1"/>
</dbReference>